<name>A0ABU8HH57_9BACI</name>
<protein>
    <submittedName>
        <fullName evidence="7">Prenyltransferase/squalene oxidase repeat-containing protein</fullName>
    </submittedName>
</protein>
<organism evidence="7 8">
    <name type="scientific">Bacillus spongiae</name>
    <dbReference type="NCBI Taxonomy" id="2683610"/>
    <lineage>
        <taxon>Bacteria</taxon>
        <taxon>Bacillati</taxon>
        <taxon>Bacillota</taxon>
        <taxon>Bacilli</taxon>
        <taxon>Bacillales</taxon>
        <taxon>Bacillaceae</taxon>
        <taxon>Bacillus</taxon>
    </lineage>
</organism>
<dbReference type="EMBL" id="JBBAXC010000015">
    <property type="protein sequence ID" value="MEI5908724.1"/>
    <property type="molecule type" value="Genomic_DNA"/>
</dbReference>
<reference evidence="7 8" key="1">
    <citation type="journal article" date="2018" name="J. Microbiol.">
        <title>Bacillus spongiae sp. nov., isolated from sponge of Jeju Island.</title>
        <authorList>
            <person name="Lee G.E."/>
            <person name="Im W.T."/>
            <person name="Park J.S."/>
        </authorList>
    </citation>
    <scope>NUCLEOTIDE SEQUENCE [LARGE SCALE GENOMIC DNA]</scope>
    <source>
        <strain evidence="7 8">135PIL107-10</strain>
    </source>
</reference>
<keyword evidence="4" id="KW-0413">Isomerase</keyword>
<evidence type="ECO:0000256" key="1">
    <source>
        <dbReference type="ARBA" id="ARBA00004999"/>
    </source>
</evidence>
<dbReference type="InterPro" id="IPR002365">
    <property type="entry name" value="Terpene_synthase_CS"/>
</dbReference>
<dbReference type="Pfam" id="PF13243">
    <property type="entry name" value="SQHop_cyclase_C"/>
    <property type="match status" value="1"/>
</dbReference>
<evidence type="ECO:0000259" key="5">
    <source>
        <dbReference type="Pfam" id="PF13243"/>
    </source>
</evidence>
<dbReference type="PANTHER" id="PTHR11764">
    <property type="entry name" value="TERPENE CYCLASE/MUTASE FAMILY MEMBER"/>
    <property type="match status" value="1"/>
</dbReference>
<dbReference type="InterPro" id="IPR032696">
    <property type="entry name" value="SQ_cyclase_C"/>
</dbReference>
<dbReference type="Gene3D" id="1.50.10.20">
    <property type="match status" value="2"/>
</dbReference>
<dbReference type="SFLD" id="SFLDG01016">
    <property type="entry name" value="Prenyltransferase_Like_2"/>
    <property type="match status" value="1"/>
</dbReference>
<dbReference type="NCBIfam" id="TIGR01787">
    <property type="entry name" value="squalene_cyclas"/>
    <property type="match status" value="1"/>
</dbReference>
<evidence type="ECO:0000256" key="2">
    <source>
        <dbReference type="ARBA" id="ARBA00009755"/>
    </source>
</evidence>
<feature type="domain" description="Squalene cyclase N-terminal" evidence="6">
    <location>
        <begin position="12"/>
        <end position="277"/>
    </location>
</feature>
<evidence type="ECO:0000313" key="7">
    <source>
        <dbReference type="EMBL" id="MEI5908724.1"/>
    </source>
</evidence>
<comment type="similarity">
    <text evidence="2">Belongs to the terpene cyclase/mutase family.</text>
</comment>
<evidence type="ECO:0000256" key="4">
    <source>
        <dbReference type="ARBA" id="ARBA00023235"/>
    </source>
</evidence>
<feature type="domain" description="Squalene cyclase C-terminal" evidence="5">
    <location>
        <begin position="291"/>
        <end position="603"/>
    </location>
</feature>
<comment type="pathway">
    <text evidence="1">Secondary metabolite biosynthesis; hopanoid biosynthesis.</text>
</comment>
<dbReference type="InterPro" id="IPR008930">
    <property type="entry name" value="Terpenoid_cyclase/PrenylTrfase"/>
</dbReference>
<sequence length="607" mass="69270">MIDKNRLLKEIQKRVQVIKEKQSENGAWYLCSDPGVLYDSFFVMTLRAIDHSDEAFIQDIVEYIYTQQDDNGAWKLYEDENPGNLTSTLSAYNALLSSGYFKQTDENMKKAEKQILSMGGINNAHFLAKAMLAANSQYKWCLPVPIYSIFIPQTFPLNFFDLSCYARVHFAPMMILNTVKPPVRAESSPDLSHLILPSSNVKETLLSYRPSRKFIHPIKRSALSKTEKYILERIEPDGTLYNYTLATFLMIYSLLALNHDPSDPLILNAISSIKANACQLNGLKHIENAPSTIWDTALLSYSLQEAGVLRDDPVIDQSVNYLIRYQQTEKSDWAIHNPNIAPGGWGFSENNTKNPDIDDTTAVLRAIYLQSKQNPNIMNQWQRGLHWVLSMQNDDGGWPAFEKNVDNFLIGKLPIQYVKEGALDASSADLTGRTLEFLGNYVHYTKDDLFIQKAIEWLKKEQEMDGSWYGKWGVCYIYGTWAAITGLCAVGVDKDDPTIQKAKNWLLSIQQQDGGWGESCSSTIRRRYTHLPYSTITQTAWALDSLIAIHDYPTDEINKGIDCLMSHTINYTYPTGTGFPNLTYFHYHSYSDIFPLLTLSHYYQKYY</sequence>
<dbReference type="SUPFAM" id="SSF48239">
    <property type="entry name" value="Terpenoid cyclases/Protein prenyltransferases"/>
    <property type="match status" value="2"/>
</dbReference>
<keyword evidence="8" id="KW-1185">Reference proteome</keyword>
<dbReference type="InterPro" id="IPR018333">
    <property type="entry name" value="Squalene_cyclase"/>
</dbReference>
<dbReference type="Proteomes" id="UP001312865">
    <property type="component" value="Unassembled WGS sequence"/>
</dbReference>
<dbReference type="InterPro" id="IPR032697">
    <property type="entry name" value="SQ_cyclase_N"/>
</dbReference>
<comment type="caution">
    <text evidence="7">The sequence shown here is derived from an EMBL/GenBank/DDBJ whole genome shotgun (WGS) entry which is preliminary data.</text>
</comment>
<dbReference type="PROSITE" id="PS01074">
    <property type="entry name" value="TERPENE_SYNTHASES"/>
    <property type="match status" value="1"/>
</dbReference>
<evidence type="ECO:0000256" key="3">
    <source>
        <dbReference type="ARBA" id="ARBA00022737"/>
    </source>
</evidence>
<dbReference type="PANTHER" id="PTHR11764:SF20">
    <property type="entry name" value="LANOSTEROL SYNTHASE"/>
    <property type="match status" value="1"/>
</dbReference>
<gene>
    <name evidence="7" type="ORF">WAK64_16880</name>
</gene>
<dbReference type="Pfam" id="PF13249">
    <property type="entry name" value="SQHop_cyclase_N"/>
    <property type="match status" value="1"/>
</dbReference>
<accession>A0ABU8HH57</accession>
<evidence type="ECO:0000259" key="6">
    <source>
        <dbReference type="Pfam" id="PF13249"/>
    </source>
</evidence>
<dbReference type="RefSeq" id="WP_336588172.1">
    <property type="nucleotide sequence ID" value="NZ_JBBAXC010000015.1"/>
</dbReference>
<proteinExistence type="inferred from homology"/>
<keyword evidence="3" id="KW-0677">Repeat</keyword>
<evidence type="ECO:0000313" key="8">
    <source>
        <dbReference type="Proteomes" id="UP001312865"/>
    </source>
</evidence>